<dbReference type="Pfam" id="PF16267">
    <property type="entry name" value="DUF4920"/>
    <property type="match status" value="1"/>
</dbReference>
<gene>
    <name evidence="1" type="ORF">ACFS5J_04650</name>
</gene>
<reference evidence="2" key="1">
    <citation type="journal article" date="2019" name="Int. J. Syst. Evol. Microbiol.">
        <title>The Global Catalogue of Microorganisms (GCM) 10K type strain sequencing project: providing services to taxonomists for standard genome sequencing and annotation.</title>
        <authorList>
            <consortium name="The Broad Institute Genomics Platform"/>
            <consortium name="The Broad Institute Genome Sequencing Center for Infectious Disease"/>
            <person name="Wu L."/>
            <person name="Ma J."/>
        </authorList>
    </citation>
    <scope>NUCLEOTIDE SEQUENCE [LARGE SCALE GENOMIC DNA]</scope>
    <source>
        <strain evidence="2">KCTC 22671</strain>
    </source>
</reference>
<proteinExistence type="predicted"/>
<dbReference type="EMBL" id="JBHUPC010000012">
    <property type="protein sequence ID" value="MFD2891300.1"/>
    <property type="molecule type" value="Genomic_DNA"/>
</dbReference>
<sequence length="168" mass="18471">MKKIVGFAALSMILFSCGDKKVENNTEVSDIQNVKEYVVFGDSISSEGALSSAEMMDKFSTLKEGDTIAVKFKSSINDVCQKKGCWMTLSLGEEQQSFVKFKDYAFFVPKNAQEKEAIVNGKAYVSVVSVDELKHYAKDEGKSQEAIDSITAPKVTYAFMADGVLISK</sequence>
<comment type="caution">
    <text evidence="1">The sequence shown here is derived from an EMBL/GenBank/DDBJ whole genome shotgun (WGS) entry which is preliminary data.</text>
</comment>
<name>A0ABW5YK28_9FLAO</name>
<keyword evidence="2" id="KW-1185">Reference proteome</keyword>
<accession>A0ABW5YK28</accession>
<dbReference type="InterPro" id="IPR032577">
    <property type="entry name" value="DUF4920"/>
</dbReference>
<evidence type="ECO:0000313" key="2">
    <source>
        <dbReference type="Proteomes" id="UP001597534"/>
    </source>
</evidence>
<dbReference type="RefSeq" id="WP_379810867.1">
    <property type="nucleotide sequence ID" value="NZ_JBHUPC010000012.1"/>
</dbReference>
<organism evidence="1 2">
    <name type="scientific">Flavobacterium chuncheonense</name>
    <dbReference type="NCBI Taxonomy" id="2026653"/>
    <lineage>
        <taxon>Bacteria</taxon>
        <taxon>Pseudomonadati</taxon>
        <taxon>Bacteroidota</taxon>
        <taxon>Flavobacteriia</taxon>
        <taxon>Flavobacteriales</taxon>
        <taxon>Flavobacteriaceae</taxon>
        <taxon>Flavobacterium</taxon>
    </lineage>
</organism>
<evidence type="ECO:0000313" key="1">
    <source>
        <dbReference type="EMBL" id="MFD2891300.1"/>
    </source>
</evidence>
<protein>
    <submittedName>
        <fullName evidence="1">DUF4920 domain-containing protein</fullName>
    </submittedName>
</protein>
<dbReference type="Proteomes" id="UP001597534">
    <property type="component" value="Unassembled WGS sequence"/>
</dbReference>
<dbReference type="PROSITE" id="PS51257">
    <property type="entry name" value="PROKAR_LIPOPROTEIN"/>
    <property type="match status" value="1"/>
</dbReference>